<accession>A0A326UE27</accession>
<dbReference type="PROSITE" id="PS50819">
    <property type="entry name" value="INTEIN_ENDONUCLEASE"/>
    <property type="match status" value="1"/>
</dbReference>
<dbReference type="Pfam" id="PF14528">
    <property type="entry name" value="LAGLIDADG_3"/>
    <property type="match status" value="2"/>
</dbReference>
<dbReference type="SUPFAM" id="SSF55608">
    <property type="entry name" value="Homing endonucleases"/>
    <property type="match status" value="1"/>
</dbReference>
<dbReference type="InterPro" id="IPR030934">
    <property type="entry name" value="Intein_C"/>
</dbReference>
<dbReference type="Gene3D" id="2.170.16.10">
    <property type="entry name" value="Hedgehog/Intein (Hint) domain"/>
    <property type="match status" value="2"/>
</dbReference>
<dbReference type="SUPFAM" id="SSF51294">
    <property type="entry name" value="Hedgehog/intein (Hint) domain"/>
    <property type="match status" value="1"/>
</dbReference>
<evidence type="ECO:0000256" key="1">
    <source>
        <dbReference type="ARBA" id="ARBA00022813"/>
    </source>
</evidence>
<feature type="domain" description="DOD-type homing endonuclease" evidence="3">
    <location>
        <begin position="398"/>
        <end position="525"/>
    </location>
</feature>
<dbReference type="InterPro" id="IPR004860">
    <property type="entry name" value="LAGLIDADG_dom"/>
</dbReference>
<comment type="caution">
    <text evidence="4">The sequence shown here is derived from an EMBL/GenBank/DDBJ whole genome shotgun (WGS) entry which is preliminary data.</text>
</comment>
<dbReference type="SMART" id="SM00763">
    <property type="entry name" value="AAA_PrkA"/>
    <property type="match status" value="2"/>
</dbReference>
<dbReference type="InterPro" id="IPR013153">
    <property type="entry name" value="Prk_AAA"/>
</dbReference>
<dbReference type="PANTHER" id="PTHR30267:SF2">
    <property type="entry name" value="PROTEIN PRKA"/>
    <property type="match status" value="1"/>
</dbReference>
<dbReference type="InterPro" id="IPR003586">
    <property type="entry name" value="Hint_dom_C"/>
</dbReference>
<gene>
    <name evidence="4" type="ORF">EI42_00722</name>
</gene>
<dbReference type="SUPFAM" id="SSF52540">
    <property type="entry name" value="P-loop containing nucleoside triphosphate hydrolases"/>
    <property type="match status" value="1"/>
</dbReference>
<dbReference type="Proteomes" id="UP000248806">
    <property type="component" value="Unassembled WGS sequence"/>
</dbReference>
<dbReference type="InterPro" id="IPR010650">
    <property type="entry name" value="PrkA_C"/>
</dbReference>
<dbReference type="EMBL" id="QKUF01000001">
    <property type="protein sequence ID" value="PZW36546.1"/>
    <property type="molecule type" value="Genomic_DNA"/>
</dbReference>
<dbReference type="InterPro" id="IPR006142">
    <property type="entry name" value="INTEIN"/>
</dbReference>
<dbReference type="Pfam" id="PF06798">
    <property type="entry name" value="PrkA"/>
    <property type="match status" value="1"/>
</dbReference>
<dbReference type="Pfam" id="PF08298">
    <property type="entry name" value="AAA_PrkA"/>
    <property type="match status" value="2"/>
</dbReference>
<evidence type="ECO:0000259" key="3">
    <source>
        <dbReference type="PROSITE" id="PS50819"/>
    </source>
</evidence>
<sequence length="1084" mass="123507">MDLVKRLEEYRDRERELLWEGTFAQYFEIASKRPEVARLSHERIYHMIMDAGVETTRTGEHRYNFFSQEIFGIEKPLQQIVDYFHSAAQRLEVRKRILLLMGPVGGGKSTIVALLKRGMEAYSRTPVGAVYAIKDCPMHEEPLHLIPMELRPDVEREFGLYIEGELCPHCRYMVDTKYEGRIEDVPVKRITFSEKYRTGIGTFTPSDPKTQDISELVGGIDLSTIGEVGSESDPRAYRFDGELNIANRGIMEFVEILKCLSGDTLLFTSNGIRRLDSFASPDQPAGMSRDIQLSLASSVGVETATKLFYAGKSKTRRLVTRRGFTQEGTPEHRVQIVNQDGVLIWRRHDELQPGDWLVLQKGQNLWGQDVELRWTPQRAELAQRIRVPERMTPDLARWLGYMVAEGDIRPDGTVRFTSSEDELRDDFASLTEQVFGIIPRRNRHTIQLNSVSLADFALYIGFQSGACNKEIPWSVLQSSHACMVEFLSGYFAGDGTVTAKGRLSWTTASETLAKQLQVVLLNMGVVARRTRVQARSAQMKEPGSYWVVAADGVDADMLAKQMPLRPLSKQLAYETRTNGVARSGRADLIPNTAGYWATISQELQQVTIAKTQAAGSSHAVDYTGAQQILGEDYRNLHMLRTGTNSCTRDMARKMLGKLDGWVETPPGLNALLNPSLFYDEIVALEDGEAECWDFHVPGSHTFIANGIVNHNCDEKFLYVLLTLSQEQNIKTGRFSMIYADEVVVSHTNEHEYQAFVGNKKSEALQDRIILVKVPYNLRVSDEVKIYEKLLKQSALKNVHIAPYTLRIASIFAVLTRLEPSKKAGMSLMKKLKLYDGEDMEDFKQKDVRELQEEAVREGMDGISPRYVINRLSNALVKQNVTCINPIDALRALRDGLDQHTSITREERERYLNFINEARKEYDEMAKKEVQRAFVYSYEESARTLLNNYLDNVEAYCNKTKLRDPITDEEMEPDEHLMRSIEEQIGVSENAKRSFREEILIRISSLARKGQTFDYTSHERLKEAIEKKLFADLRDVVKITTSTRTPDKEQLRKINEVVNRLMTEHGYCHVCANEILQYVGSLLNR</sequence>
<name>A0A326UE27_THEHA</name>
<dbReference type="PRINTS" id="PR00379">
    <property type="entry name" value="INTEIN"/>
</dbReference>
<dbReference type="PROSITE" id="PS50818">
    <property type="entry name" value="INTEIN_C_TER"/>
    <property type="match status" value="1"/>
</dbReference>
<dbReference type="GO" id="GO:0004672">
    <property type="term" value="F:protein kinase activity"/>
    <property type="evidence" value="ECO:0007669"/>
    <property type="project" value="TreeGrafter"/>
</dbReference>
<evidence type="ECO:0000256" key="2">
    <source>
        <dbReference type="ARBA" id="ARBA00023000"/>
    </source>
</evidence>
<proteinExistence type="predicted"/>
<keyword evidence="5" id="KW-1185">Reference proteome</keyword>
<keyword evidence="4" id="KW-0418">Kinase</keyword>
<keyword evidence="1" id="KW-0068">Autocatalytic cleavage</keyword>
<dbReference type="InterPro" id="IPR036844">
    <property type="entry name" value="Hint_dom_sf"/>
</dbReference>
<dbReference type="GO" id="GO:0016539">
    <property type="term" value="P:intein-mediated protein splicing"/>
    <property type="evidence" value="ECO:0007669"/>
    <property type="project" value="InterPro"/>
</dbReference>
<dbReference type="InterPro" id="IPR027417">
    <property type="entry name" value="P-loop_NTPase"/>
</dbReference>
<keyword evidence="4" id="KW-0808">Transferase</keyword>
<keyword evidence="2" id="KW-0651">Protein splicing</keyword>
<evidence type="ECO:0000313" key="4">
    <source>
        <dbReference type="EMBL" id="PZW36546.1"/>
    </source>
</evidence>
<dbReference type="AlphaFoldDB" id="A0A326UE27"/>
<dbReference type="InterPro" id="IPR004042">
    <property type="entry name" value="Intein_endonuc_central"/>
</dbReference>
<dbReference type="PANTHER" id="PTHR30267">
    <property type="entry name" value="PROTEIN KINASE PRKA"/>
    <property type="match status" value="1"/>
</dbReference>
<dbReference type="RefSeq" id="WP_170142323.1">
    <property type="nucleotide sequence ID" value="NZ_BIFX01000001.1"/>
</dbReference>
<protein>
    <submittedName>
        <fullName evidence="4">Putative serine protein kinase PrkA</fullName>
    </submittedName>
</protein>
<dbReference type="InterPro" id="IPR027434">
    <property type="entry name" value="Homing_endonucl"/>
</dbReference>
<organism evidence="4 5">
    <name type="scientific">Thermosporothrix hazakensis</name>
    <dbReference type="NCBI Taxonomy" id="644383"/>
    <lineage>
        <taxon>Bacteria</taxon>
        <taxon>Bacillati</taxon>
        <taxon>Chloroflexota</taxon>
        <taxon>Ktedonobacteria</taxon>
        <taxon>Ktedonobacterales</taxon>
        <taxon>Thermosporotrichaceae</taxon>
        <taxon>Thermosporothrix</taxon>
    </lineage>
</organism>
<reference evidence="4 5" key="1">
    <citation type="submission" date="2018-06" db="EMBL/GenBank/DDBJ databases">
        <title>Genomic Encyclopedia of Archaeal and Bacterial Type Strains, Phase II (KMG-II): from individual species to whole genera.</title>
        <authorList>
            <person name="Goeker M."/>
        </authorList>
    </citation>
    <scope>NUCLEOTIDE SEQUENCE [LARGE SCALE GENOMIC DNA]</scope>
    <source>
        <strain evidence="4 5">ATCC BAA-1881</strain>
    </source>
</reference>
<dbReference type="Gene3D" id="3.10.28.10">
    <property type="entry name" value="Homing endonucleases"/>
    <property type="match status" value="1"/>
</dbReference>
<dbReference type="GO" id="GO:0004519">
    <property type="term" value="F:endonuclease activity"/>
    <property type="evidence" value="ECO:0007669"/>
    <property type="project" value="InterPro"/>
</dbReference>
<evidence type="ECO:0000313" key="5">
    <source>
        <dbReference type="Proteomes" id="UP000248806"/>
    </source>
</evidence>
<dbReference type="NCBIfam" id="TIGR01443">
    <property type="entry name" value="intein_Cterm"/>
    <property type="match status" value="1"/>
</dbReference>
<dbReference type="SMART" id="SM00305">
    <property type="entry name" value="HintC"/>
    <property type="match status" value="1"/>
</dbReference>